<dbReference type="InterPro" id="IPR036390">
    <property type="entry name" value="WH_DNA-bd_sf"/>
</dbReference>
<dbReference type="SMART" id="SM00895">
    <property type="entry name" value="FCD"/>
    <property type="match status" value="1"/>
</dbReference>
<dbReference type="Pfam" id="PF00392">
    <property type="entry name" value="GntR"/>
    <property type="match status" value="1"/>
</dbReference>
<dbReference type="InterPro" id="IPR008920">
    <property type="entry name" value="TF_FadR/GntR_C"/>
</dbReference>
<dbReference type="RefSeq" id="WP_307306888.1">
    <property type="nucleotide sequence ID" value="NZ_JAUSRE010000008.1"/>
</dbReference>
<dbReference type="Pfam" id="PF07729">
    <property type="entry name" value="FCD"/>
    <property type="match status" value="1"/>
</dbReference>
<evidence type="ECO:0000313" key="5">
    <source>
        <dbReference type="EMBL" id="MDP9888246.1"/>
    </source>
</evidence>
<feature type="domain" description="HTH gntR-type" evidence="4">
    <location>
        <begin position="20"/>
        <end position="87"/>
    </location>
</feature>
<dbReference type="Gene3D" id="1.20.120.530">
    <property type="entry name" value="GntR ligand-binding domain-like"/>
    <property type="match status" value="1"/>
</dbReference>
<dbReference type="Gene3D" id="1.10.10.10">
    <property type="entry name" value="Winged helix-like DNA-binding domain superfamily/Winged helix DNA-binding domain"/>
    <property type="match status" value="1"/>
</dbReference>
<name>A0ABT9RSM3_9MICC</name>
<dbReference type="SMART" id="SM00345">
    <property type="entry name" value="HTH_GNTR"/>
    <property type="match status" value="1"/>
</dbReference>
<dbReference type="PANTHER" id="PTHR43537">
    <property type="entry name" value="TRANSCRIPTIONAL REGULATOR, GNTR FAMILY"/>
    <property type="match status" value="1"/>
</dbReference>
<keyword evidence="3" id="KW-0804">Transcription</keyword>
<evidence type="ECO:0000259" key="4">
    <source>
        <dbReference type="PROSITE" id="PS50949"/>
    </source>
</evidence>
<keyword evidence="6" id="KW-1185">Reference proteome</keyword>
<dbReference type="PANTHER" id="PTHR43537:SF45">
    <property type="entry name" value="GNTR FAMILY REGULATORY PROTEIN"/>
    <property type="match status" value="1"/>
</dbReference>
<evidence type="ECO:0000256" key="1">
    <source>
        <dbReference type="ARBA" id="ARBA00023015"/>
    </source>
</evidence>
<dbReference type="SUPFAM" id="SSF48008">
    <property type="entry name" value="GntR ligand-binding domain-like"/>
    <property type="match status" value="1"/>
</dbReference>
<dbReference type="EMBL" id="JAUSRE010000008">
    <property type="protein sequence ID" value="MDP9888246.1"/>
    <property type="molecule type" value="Genomic_DNA"/>
</dbReference>
<keyword evidence="1" id="KW-0805">Transcription regulation</keyword>
<dbReference type="SUPFAM" id="SSF46785">
    <property type="entry name" value="Winged helix' DNA-binding domain"/>
    <property type="match status" value="1"/>
</dbReference>
<dbReference type="Proteomes" id="UP001226577">
    <property type="component" value="Unassembled WGS sequence"/>
</dbReference>
<dbReference type="InterPro" id="IPR036388">
    <property type="entry name" value="WH-like_DNA-bd_sf"/>
</dbReference>
<protein>
    <submittedName>
        <fullName evidence="5">DNA-binding GntR family transcriptional regulator</fullName>
    </submittedName>
</protein>
<gene>
    <name evidence="5" type="ORF">J2X98_001834</name>
</gene>
<comment type="caution">
    <text evidence="5">The sequence shown here is derived from an EMBL/GenBank/DDBJ whole genome shotgun (WGS) entry which is preliminary data.</text>
</comment>
<dbReference type="InterPro" id="IPR000524">
    <property type="entry name" value="Tscrpt_reg_HTH_GntR"/>
</dbReference>
<dbReference type="GO" id="GO:0003677">
    <property type="term" value="F:DNA binding"/>
    <property type="evidence" value="ECO:0007669"/>
    <property type="project" value="UniProtKB-KW"/>
</dbReference>
<organism evidence="5 6">
    <name type="scientific">Pseudarthrobacter enclensis</name>
    <dbReference type="NCBI Taxonomy" id="993070"/>
    <lineage>
        <taxon>Bacteria</taxon>
        <taxon>Bacillati</taxon>
        <taxon>Actinomycetota</taxon>
        <taxon>Actinomycetes</taxon>
        <taxon>Micrococcales</taxon>
        <taxon>Micrococcaceae</taxon>
        <taxon>Pseudarthrobacter</taxon>
    </lineage>
</organism>
<sequence length="238" mass="25783">MTFDEVLADLQAQARTTKHAETGLWVAAQLRSRIAAGQLKPGSKLAEEALREALGVSRNTLREAFTALHAEHIVTRIPNRGVFVAHPTADDIREIYRVRRFLEPAAVLWSGQASMEALAGIIKAARAAAAAGDIPGMASANQDFHRAIVDRAGSERLNSLMDQVLAEMRLVFHSMAANPAFHEPYVEDNAKIVELLEEGQLAAAADFLAAYLDRAEAQLLDAVGRQGKPPGKRGLQDC</sequence>
<dbReference type="CDD" id="cd07377">
    <property type="entry name" value="WHTH_GntR"/>
    <property type="match status" value="1"/>
</dbReference>
<evidence type="ECO:0000313" key="6">
    <source>
        <dbReference type="Proteomes" id="UP001226577"/>
    </source>
</evidence>
<dbReference type="InterPro" id="IPR011711">
    <property type="entry name" value="GntR_C"/>
</dbReference>
<accession>A0ABT9RSM3</accession>
<evidence type="ECO:0000256" key="2">
    <source>
        <dbReference type="ARBA" id="ARBA00023125"/>
    </source>
</evidence>
<proteinExistence type="predicted"/>
<evidence type="ECO:0000256" key="3">
    <source>
        <dbReference type="ARBA" id="ARBA00023163"/>
    </source>
</evidence>
<keyword evidence="2 5" id="KW-0238">DNA-binding</keyword>
<reference evidence="5 6" key="1">
    <citation type="submission" date="2023-07" db="EMBL/GenBank/DDBJ databases">
        <title>Sorghum-associated microbial communities from plants grown in Nebraska, USA.</title>
        <authorList>
            <person name="Schachtman D."/>
        </authorList>
    </citation>
    <scope>NUCLEOTIDE SEQUENCE [LARGE SCALE GENOMIC DNA]</scope>
    <source>
        <strain evidence="5 6">CC222</strain>
    </source>
</reference>
<dbReference type="PROSITE" id="PS50949">
    <property type="entry name" value="HTH_GNTR"/>
    <property type="match status" value="1"/>
</dbReference>